<dbReference type="OrthoDB" id="9812192at2"/>
<evidence type="ECO:0000313" key="2">
    <source>
        <dbReference type="EMBL" id="GEL03257.1"/>
    </source>
</evidence>
<dbReference type="InterPro" id="IPR007138">
    <property type="entry name" value="ABM_dom"/>
</dbReference>
<evidence type="ECO:0000259" key="1">
    <source>
        <dbReference type="PROSITE" id="PS51725"/>
    </source>
</evidence>
<protein>
    <submittedName>
        <fullName evidence="2">Antibiotic biosynthesis monooxygenase</fullName>
    </submittedName>
</protein>
<feature type="domain" description="ABM" evidence="1">
    <location>
        <begin position="3"/>
        <end position="92"/>
    </location>
</feature>
<keyword evidence="2" id="KW-0503">Monooxygenase</keyword>
<dbReference type="EMBL" id="BJVC01000007">
    <property type="protein sequence ID" value="GEL03257.1"/>
    <property type="molecule type" value="Genomic_DNA"/>
</dbReference>
<dbReference type="GO" id="GO:0004497">
    <property type="term" value="F:monooxygenase activity"/>
    <property type="evidence" value="ECO:0007669"/>
    <property type="project" value="UniProtKB-KW"/>
</dbReference>
<organism evidence="2 3">
    <name type="scientific">Swaminathania salitolerans</name>
    <dbReference type="NCBI Taxonomy" id="182838"/>
    <lineage>
        <taxon>Bacteria</taxon>
        <taxon>Pseudomonadati</taxon>
        <taxon>Pseudomonadota</taxon>
        <taxon>Alphaproteobacteria</taxon>
        <taxon>Acetobacterales</taxon>
        <taxon>Acetobacteraceae</taxon>
        <taxon>Swaminathania</taxon>
    </lineage>
</organism>
<name>A0A511BSE1_9PROT</name>
<dbReference type="Gene3D" id="3.30.70.100">
    <property type="match status" value="1"/>
</dbReference>
<proteinExistence type="predicted"/>
<dbReference type="RefSeq" id="WP_147094327.1">
    <property type="nucleotide sequence ID" value="NZ_BJVC01000007.1"/>
</dbReference>
<dbReference type="PANTHER" id="PTHR33336:SF3">
    <property type="entry name" value="ABM DOMAIN-CONTAINING PROTEIN"/>
    <property type="match status" value="1"/>
</dbReference>
<keyword evidence="3" id="KW-1185">Reference proteome</keyword>
<accession>A0A511BSE1</accession>
<comment type="caution">
    <text evidence="2">The sequence shown here is derived from an EMBL/GenBank/DDBJ whole genome shotgun (WGS) entry which is preliminary data.</text>
</comment>
<reference evidence="2 3" key="1">
    <citation type="submission" date="2019-07" db="EMBL/GenBank/DDBJ databases">
        <title>Whole genome shotgun sequence of Swaminathania salitolerans NBRC 104436.</title>
        <authorList>
            <person name="Hosoyama A."/>
            <person name="Uohara A."/>
            <person name="Ohji S."/>
            <person name="Ichikawa N."/>
        </authorList>
    </citation>
    <scope>NUCLEOTIDE SEQUENCE [LARGE SCALE GENOMIC DNA]</scope>
    <source>
        <strain evidence="2 3">NBRC 104436</strain>
    </source>
</reference>
<dbReference type="Proteomes" id="UP000321405">
    <property type="component" value="Unassembled WGS sequence"/>
</dbReference>
<dbReference type="Pfam" id="PF03992">
    <property type="entry name" value="ABM"/>
    <property type="match status" value="1"/>
</dbReference>
<evidence type="ECO:0000313" key="3">
    <source>
        <dbReference type="Proteomes" id="UP000321405"/>
    </source>
</evidence>
<keyword evidence="2" id="KW-0560">Oxidoreductase</keyword>
<dbReference type="InterPro" id="IPR050744">
    <property type="entry name" value="AI-2_Isomerase_LsrG"/>
</dbReference>
<dbReference type="AlphaFoldDB" id="A0A511BSE1"/>
<gene>
    <name evidence="2" type="ORF">SSA02_24200</name>
</gene>
<sequence>MSRTLYATMRALPGKRDELARLLTSLAKDVRSEPGNERFVVYTLESDPDFFHVEETYRDEAAFKAHMGMEHGRVFNEAIRSLVEGGASEVIFLNHVA</sequence>
<dbReference type="PANTHER" id="PTHR33336">
    <property type="entry name" value="QUINOL MONOOXYGENASE YGIN-RELATED"/>
    <property type="match status" value="1"/>
</dbReference>
<dbReference type="InterPro" id="IPR011008">
    <property type="entry name" value="Dimeric_a/b-barrel"/>
</dbReference>
<dbReference type="PROSITE" id="PS51725">
    <property type="entry name" value="ABM"/>
    <property type="match status" value="1"/>
</dbReference>
<dbReference type="SUPFAM" id="SSF54909">
    <property type="entry name" value="Dimeric alpha+beta barrel"/>
    <property type="match status" value="1"/>
</dbReference>